<dbReference type="EMBL" id="CAJVPU010026598">
    <property type="protein sequence ID" value="CAG8700534.1"/>
    <property type="molecule type" value="Genomic_DNA"/>
</dbReference>
<name>A0ACA9PBS5_9GLOM</name>
<reference evidence="1" key="1">
    <citation type="submission" date="2021-06" db="EMBL/GenBank/DDBJ databases">
        <authorList>
            <person name="Kallberg Y."/>
            <person name="Tangrot J."/>
            <person name="Rosling A."/>
        </authorList>
    </citation>
    <scope>NUCLEOTIDE SEQUENCE</scope>
    <source>
        <strain evidence="1">IL203A</strain>
    </source>
</reference>
<comment type="caution">
    <text evidence="1">The sequence shown here is derived from an EMBL/GenBank/DDBJ whole genome shotgun (WGS) entry which is preliminary data.</text>
</comment>
<organism evidence="1 2">
    <name type="scientific">Dentiscutata heterogama</name>
    <dbReference type="NCBI Taxonomy" id="1316150"/>
    <lineage>
        <taxon>Eukaryota</taxon>
        <taxon>Fungi</taxon>
        <taxon>Fungi incertae sedis</taxon>
        <taxon>Mucoromycota</taxon>
        <taxon>Glomeromycotina</taxon>
        <taxon>Glomeromycetes</taxon>
        <taxon>Diversisporales</taxon>
        <taxon>Gigasporaceae</taxon>
        <taxon>Dentiscutata</taxon>
    </lineage>
</organism>
<dbReference type="Proteomes" id="UP000789702">
    <property type="component" value="Unassembled WGS sequence"/>
</dbReference>
<proteinExistence type="predicted"/>
<evidence type="ECO:0000313" key="1">
    <source>
        <dbReference type="EMBL" id="CAG8700534.1"/>
    </source>
</evidence>
<gene>
    <name evidence="1" type="ORF">DHETER_LOCUS11730</name>
</gene>
<accession>A0ACA9PBS5</accession>
<sequence>IFSTQTNTQNTQDSENLQIDQQSLSTLPTPSAKKNKNCTSPHNTCHNPYNHTKSGQNTILLFANHQQSHDSSPEHSTNS</sequence>
<protein>
    <submittedName>
        <fullName evidence="1">3775_t:CDS:1</fullName>
    </submittedName>
</protein>
<evidence type="ECO:0000313" key="2">
    <source>
        <dbReference type="Proteomes" id="UP000789702"/>
    </source>
</evidence>
<keyword evidence="2" id="KW-1185">Reference proteome</keyword>
<feature type="non-terminal residue" evidence="1">
    <location>
        <position position="1"/>
    </location>
</feature>